<dbReference type="Proteomes" id="UP000199514">
    <property type="component" value="Unassembled WGS sequence"/>
</dbReference>
<dbReference type="OrthoDB" id="9812943at2"/>
<sequence>MLQIGITGGIGTGKSLVCAMFAELGAPIYDADTAARELMNNDPTIKEGVIKHFGAECYNSDGLNRAYLAKIVFSDSQKVKVLNGIVHPRVGEHYVQWRESQTAPYILKEAALMYESGSWEMLDKVAVVTAPLPVRLERIRRRDPHRTEAEILGIISKQMPEDQKIARADYLINNDGETPLQPQIMALHQRWAQGQF</sequence>
<dbReference type="SUPFAM" id="SSF52540">
    <property type="entry name" value="P-loop containing nucleoside triphosphate hydrolases"/>
    <property type="match status" value="1"/>
</dbReference>
<evidence type="ECO:0000256" key="1">
    <source>
        <dbReference type="ARBA" id="ARBA00009018"/>
    </source>
</evidence>
<dbReference type="Gene3D" id="3.40.50.300">
    <property type="entry name" value="P-loop containing nucleotide triphosphate hydrolases"/>
    <property type="match status" value="1"/>
</dbReference>
<dbReference type="InterPro" id="IPR027417">
    <property type="entry name" value="P-loop_NTPase"/>
</dbReference>
<proteinExistence type="inferred from homology"/>
<dbReference type="InterPro" id="IPR001977">
    <property type="entry name" value="Depp_CoAkinase"/>
</dbReference>
<dbReference type="GO" id="GO:0005524">
    <property type="term" value="F:ATP binding"/>
    <property type="evidence" value="ECO:0007669"/>
    <property type="project" value="UniProtKB-UniRule"/>
</dbReference>
<evidence type="ECO:0000256" key="6">
    <source>
        <dbReference type="NCBIfam" id="TIGR00152"/>
    </source>
</evidence>
<dbReference type="PROSITE" id="PS51219">
    <property type="entry name" value="DPCK"/>
    <property type="match status" value="1"/>
</dbReference>
<evidence type="ECO:0000313" key="8">
    <source>
        <dbReference type="Proteomes" id="UP000199514"/>
    </source>
</evidence>
<comment type="subcellular location">
    <subcellularLocation>
        <location evidence="5">Cytoplasm</location>
    </subcellularLocation>
</comment>
<protein>
    <recommendedName>
        <fullName evidence="5 6">Dephospho-CoA kinase</fullName>
        <ecNumber evidence="5 6">2.7.1.24</ecNumber>
    </recommendedName>
    <alternativeName>
        <fullName evidence="5">Dephosphocoenzyme A kinase</fullName>
    </alternativeName>
</protein>
<dbReference type="AlphaFoldDB" id="A0A1I1G9K4"/>
<dbReference type="GO" id="GO:0005737">
    <property type="term" value="C:cytoplasm"/>
    <property type="evidence" value="ECO:0007669"/>
    <property type="project" value="UniProtKB-SubCell"/>
</dbReference>
<dbReference type="UniPathway" id="UPA00241">
    <property type="reaction ID" value="UER00356"/>
</dbReference>
<comment type="similarity">
    <text evidence="1 5">Belongs to the CoaE family.</text>
</comment>
<keyword evidence="4 5" id="KW-0173">Coenzyme A biosynthesis</keyword>
<dbReference type="PANTHER" id="PTHR10695">
    <property type="entry name" value="DEPHOSPHO-COA KINASE-RELATED"/>
    <property type="match status" value="1"/>
</dbReference>
<dbReference type="STRING" id="927664.SAMN05421780_102496"/>
<organism evidence="7 8">
    <name type="scientific">Flexibacter flexilis DSM 6793</name>
    <dbReference type="NCBI Taxonomy" id="927664"/>
    <lineage>
        <taxon>Bacteria</taxon>
        <taxon>Pseudomonadati</taxon>
        <taxon>Bacteroidota</taxon>
        <taxon>Cytophagia</taxon>
        <taxon>Cytophagales</taxon>
        <taxon>Flexibacteraceae</taxon>
        <taxon>Flexibacter</taxon>
    </lineage>
</organism>
<dbReference type="GO" id="GO:0004140">
    <property type="term" value="F:dephospho-CoA kinase activity"/>
    <property type="evidence" value="ECO:0007669"/>
    <property type="project" value="UniProtKB-UniRule"/>
</dbReference>
<evidence type="ECO:0000256" key="4">
    <source>
        <dbReference type="ARBA" id="ARBA00022993"/>
    </source>
</evidence>
<dbReference type="PANTHER" id="PTHR10695:SF46">
    <property type="entry name" value="BIFUNCTIONAL COENZYME A SYNTHASE-RELATED"/>
    <property type="match status" value="1"/>
</dbReference>
<feature type="binding site" evidence="5">
    <location>
        <begin position="11"/>
        <end position="16"/>
    </location>
    <ligand>
        <name>ATP</name>
        <dbReference type="ChEBI" id="CHEBI:30616"/>
    </ligand>
</feature>
<keyword evidence="8" id="KW-1185">Reference proteome</keyword>
<reference evidence="7 8" key="1">
    <citation type="submission" date="2016-10" db="EMBL/GenBank/DDBJ databases">
        <authorList>
            <person name="de Groot N.N."/>
        </authorList>
    </citation>
    <scope>NUCLEOTIDE SEQUENCE [LARGE SCALE GENOMIC DNA]</scope>
    <source>
        <strain evidence="7 8">DSM 6793</strain>
    </source>
</reference>
<name>A0A1I1G9K4_9BACT</name>
<keyword evidence="2 5" id="KW-0547">Nucleotide-binding</keyword>
<keyword evidence="3 5" id="KW-0067">ATP-binding</keyword>
<comment type="pathway">
    <text evidence="5">Cofactor biosynthesis; coenzyme A biosynthesis; CoA from (R)-pantothenate: step 5/5.</text>
</comment>
<dbReference type="CDD" id="cd02022">
    <property type="entry name" value="DPCK"/>
    <property type="match status" value="1"/>
</dbReference>
<dbReference type="EMBL" id="FOLE01000002">
    <property type="protein sequence ID" value="SFC07972.1"/>
    <property type="molecule type" value="Genomic_DNA"/>
</dbReference>
<dbReference type="RefSeq" id="WP_091509406.1">
    <property type="nucleotide sequence ID" value="NZ_FOLE01000002.1"/>
</dbReference>
<dbReference type="GO" id="GO:0015937">
    <property type="term" value="P:coenzyme A biosynthetic process"/>
    <property type="evidence" value="ECO:0007669"/>
    <property type="project" value="UniProtKB-UniRule"/>
</dbReference>
<dbReference type="HAMAP" id="MF_00376">
    <property type="entry name" value="Dephospho_CoA_kinase"/>
    <property type="match status" value="1"/>
</dbReference>
<evidence type="ECO:0000256" key="5">
    <source>
        <dbReference type="HAMAP-Rule" id="MF_00376"/>
    </source>
</evidence>
<dbReference type="Pfam" id="PF01121">
    <property type="entry name" value="CoaE"/>
    <property type="match status" value="1"/>
</dbReference>
<keyword evidence="5" id="KW-0808">Transferase</keyword>
<evidence type="ECO:0000256" key="3">
    <source>
        <dbReference type="ARBA" id="ARBA00022840"/>
    </source>
</evidence>
<dbReference type="EC" id="2.7.1.24" evidence="5 6"/>
<comment type="function">
    <text evidence="5">Catalyzes the phosphorylation of the 3'-hydroxyl group of dephosphocoenzyme A to form coenzyme A.</text>
</comment>
<dbReference type="NCBIfam" id="TIGR00152">
    <property type="entry name" value="dephospho-CoA kinase"/>
    <property type="match status" value="1"/>
</dbReference>
<keyword evidence="5" id="KW-0963">Cytoplasm</keyword>
<comment type="catalytic activity">
    <reaction evidence="5">
        <text>3'-dephospho-CoA + ATP = ADP + CoA + H(+)</text>
        <dbReference type="Rhea" id="RHEA:18245"/>
        <dbReference type="ChEBI" id="CHEBI:15378"/>
        <dbReference type="ChEBI" id="CHEBI:30616"/>
        <dbReference type="ChEBI" id="CHEBI:57287"/>
        <dbReference type="ChEBI" id="CHEBI:57328"/>
        <dbReference type="ChEBI" id="CHEBI:456216"/>
        <dbReference type="EC" id="2.7.1.24"/>
    </reaction>
</comment>
<accession>A0A1I1G9K4</accession>
<evidence type="ECO:0000256" key="2">
    <source>
        <dbReference type="ARBA" id="ARBA00022741"/>
    </source>
</evidence>
<keyword evidence="5 7" id="KW-0418">Kinase</keyword>
<evidence type="ECO:0000313" key="7">
    <source>
        <dbReference type="EMBL" id="SFC07972.1"/>
    </source>
</evidence>
<gene>
    <name evidence="5" type="primary">coaE</name>
    <name evidence="7" type="ORF">SAMN05421780_102496</name>
</gene>